<keyword evidence="3" id="KW-1185">Reference proteome</keyword>
<sequence>MWFSLNLRYHVSLCPPRGHQLGRLPRTRLPARRQGAVWPGGAGDHVQDSKEQRLPRSELRERRRDRAEVRRRLRLPKHSEYGTKAAQGEIPLSLCRGLGLSRRLSEWEGAGAVSGR</sequence>
<evidence type="ECO:0000313" key="3">
    <source>
        <dbReference type="Proteomes" id="UP000824782"/>
    </source>
</evidence>
<dbReference type="Proteomes" id="UP000824782">
    <property type="component" value="Unassembled WGS sequence"/>
</dbReference>
<evidence type="ECO:0000256" key="1">
    <source>
        <dbReference type="SAM" id="MobiDB-lite"/>
    </source>
</evidence>
<protein>
    <submittedName>
        <fullName evidence="2">Uncharacterized protein</fullName>
    </submittedName>
</protein>
<dbReference type="EMBL" id="WNYA01000056">
    <property type="protein sequence ID" value="KAG8550419.1"/>
    <property type="molecule type" value="Genomic_DNA"/>
</dbReference>
<accession>A0AAV6ZM01</accession>
<feature type="region of interest" description="Disordered" evidence="1">
    <location>
        <begin position="18"/>
        <end position="66"/>
    </location>
</feature>
<gene>
    <name evidence="2" type="ORF">GDO81_026011</name>
</gene>
<dbReference type="AlphaFoldDB" id="A0AAV6ZM01"/>
<name>A0AAV6ZM01_ENGPU</name>
<comment type="caution">
    <text evidence="2">The sequence shown here is derived from an EMBL/GenBank/DDBJ whole genome shotgun (WGS) entry which is preliminary data.</text>
</comment>
<evidence type="ECO:0000313" key="2">
    <source>
        <dbReference type="EMBL" id="KAG8550419.1"/>
    </source>
</evidence>
<proteinExistence type="predicted"/>
<feature type="compositionally biased region" description="Basic and acidic residues" evidence="1">
    <location>
        <begin position="45"/>
        <end position="66"/>
    </location>
</feature>
<organism evidence="2 3">
    <name type="scientific">Engystomops pustulosus</name>
    <name type="common">Tungara frog</name>
    <name type="synonym">Physalaemus pustulosus</name>
    <dbReference type="NCBI Taxonomy" id="76066"/>
    <lineage>
        <taxon>Eukaryota</taxon>
        <taxon>Metazoa</taxon>
        <taxon>Chordata</taxon>
        <taxon>Craniata</taxon>
        <taxon>Vertebrata</taxon>
        <taxon>Euteleostomi</taxon>
        <taxon>Amphibia</taxon>
        <taxon>Batrachia</taxon>
        <taxon>Anura</taxon>
        <taxon>Neobatrachia</taxon>
        <taxon>Hyloidea</taxon>
        <taxon>Leptodactylidae</taxon>
        <taxon>Leiuperinae</taxon>
        <taxon>Engystomops</taxon>
    </lineage>
</organism>
<reference evidence="2" key="1">
    <citation type="thesis" date="2020" institute="ProQuest LLC" country="789 East Eisenhower Parkway, Ann Arbor, MI, USA">
        <title>Comparative Genomics and Chromosome Evolution.</title>
        <authorList>
            <person name="Mudd A.B."/>
        </authorList>
    </citation>
    <scope>NUCLEOTIDE SEQUENCE</scope>
    <source>
        <strain evidence="2">237g6f4</strain>
        <tissue evidence="2">Blood</tissue>
    </source>
</reference>